<dbReference type="PANTHER" id="PTHR45648:SF22">
    <property type="entry name" value="GDSL LIPASE_ACYLHYDROLASE FAMILY PROTEIN (AFU_ORTHOLOGUE AFUA_4G14700)"/>
    <property type="match status" value="1"/>
</dbReference>
<feature type="signal peptide" evidence="2">
    <location>
        <begin position="1"/>
        <end position="30"/>
    </location>
</feature>
<dbReference type="Proteomes" id="UP000188937">
    <property type="component" value="Chromosome"/>
</dbReference>
<keyword evidence="1" id="KW-0378">Hydrolase</keyword>
<evidence type="ECO:0000256" key="1">
    <source>
        <dbReference type="ARBA" id="ARBA00022801"/>
    </source>
</evidence>
<feature type="chain" id="PRO_5013318864" evidence="2">
    <location>
        <begin position="31"/>
        <end position="317"/>
    </location>
</feature>
<evidence type="ECO:0000256" key="2">
    <source>
        <dbReference type="SAM" id="SignalP"/>
    </source>
</evidence>
<dbReference type="InterPro" id="IPR051058">
    <property type="entry name" value="GDSL_Est/Lipase"/>
</dbReference>
<evidence type="ECO:0000313" key="4">
    <source>
        <dbReference type="Proteomes" id="UP000188937"/>
    </source>
</evidence>
<proteinExistence type="predicted"/>
<keyword evidence="2" id="KW-0732">Signal</keyword>
<dbReference type="STRING" id="435.A0U92_07690"/>
<gene>
    <name evidence="3" type="ORF">A0U92_07690</name>
</gene>
<reference evidence="3 4" key="1">
    <citation type="submission" date="2016-03" db="EMBL/GenBank/DDBJ databases">
        <title>Acetic acid bacteria sequencing.</title>
        <authorList>
            <person name="Brandt J."/>
            <person name="Jakob F."/>
            <person name="Vogel R.F."/>
        </authorList>
    </citation>
    <scope>NUCLEOTIDE SEQUENCE [LARGE SCALE GENOMIC DNA]</scope>
    <source>
        <strain evidence="3 4">TMW2.1153</strain>
    </source>
</reference>
<organism evidence="3 4">
    <name type="scientific">Acetobacter aceti</name>
    <dbReference type="NCBI Taxonomy" id="435"/>
    <lineage>
        <taxon>Bacteria</taxon>
        <taxon>Pseudomonadati</taxon>
        <taxon>Pseudomonadota</taxon>
        <taxon>Alphaproteobacteria</taxon>
        <taxon>Acetobacterales</taxon>
        <taxon>Acetobacteraceae</taxon>
        <taxon>Acetobacter</taxon>
        <taxon>Acetobacter subgen. Acetobacter</taxon>
    </lineage>
</organism>
<dbReference type="KEGG" id="aace:A0U92_07690"/>
<accession>A0A1U9KKK5</accession>
<sequence>MFRNTPFIRRLVCLAVAAMCSGCGTSSLQAASPSFSHVYVFGDSYSDNGAALTISEEAVKAKIPDAAVLPAPTESGLYWQGRWSNGPTAVELLARKIGAGLSDYAVGGARCGSGNYYSWLDEWRDTGLRGQVLGFLSGRPSVDPRALYIVGASANDFFQKVDFAKPVSIPDAASQCATDVMDAITLLKERGARHFLVFGAYALDRVPAVAANHETVMQAREFEDVFDRTMQAELTGTFKGTGVTTAWFSWRQVTEELVHSGPSLKLVDVETPCQSTVPKPRKACSDPDAHLWWDEYHPTRHAHALIATRMVEALEHP</sequence>
<dbReference type="CDD" id="cd01846">
    <property type="entry name" value="fatty_acyltransferase_like"/>
    <property type="match status" value="1"/>
</dbReference>
<dbReference type="RefSeq" id="WP_077814314.1">
    <property type="nucleotide sequence ID" value="NZ_CP014692.1"/>
</dbReference>
<dbReference type="EMBL" id="CP014692">
    <property type="protein sequence ID" value="AQS86341.1"/>
    <property type="molecule type" value="Genomic_DNA"/>
</dbReference>
<dbReference type="InterPro" id="IPR001087">
    <property type="entry name" value="GDSL"/>
</dbReference>
<dbReference type="Pfam" id="PF00657">
    <property type="entry name" value="Lipase_GDSL"/>
    <property type="match status" value="1"/>
</dbReference>
<dbReference type="GO" id="GO:0016788">
    <property type="term" value="F:hydrolase activity, acting on ester bonds"/>
    <property type="evidence" value="ECO:0007669"/>
    <property type="project" value="InterPro"/>
</dbReference>
<keyword evidence="4" id="KW-1185">Reference proteome</keyword>
<dbReference type="Gene3D" id="3.40.50.1110">
    <property type="entry name" value="SGNH hydrolase"/>
    <property type="match status" value="1"/>
</dbReference>
<dbReference type="InterPro" id="IPR036514">
    <property type="entry name" value="SGNH_hydro_sf"/>
</dbReference>
<dbReference type="PANTHER" id="PTHR45648">
    <property type="entry name" value="GDSL LIPASE/ACYLHYDROLASE FAMILY PROTEIN (AFU_ORTHOLOGUE AFUA_4G14700)"/>
    <property type="match status" value="1"/>
</dbReference>
<evidence type="ECO:0000313" key="3">
    <source>
        <dbReference type="EMBL" id="AQS86341.1"/>
    </source>
</evidence>
<dbReference type="AlphaFoldDB" id="A0A1U9KKK5"/>
<name>A0A1U9KKK5_ACEAC</name>
<dbReference type="SUPFAM" id="SSF52266">
    <property type="entry name" value="SGNH hydrolase"/>
    <property type="match status" value="1"/>
</dbReference>
<protein>
    <submittedName>
        <fullName evidence="3">Thermolabile hemolysin</fullName>
    </submittedName>
</protein>
<dbReference type="OrthoDB" id="5292073at2"/>